<dbReference type="EMBL" id="CP000683">
    <property type="protein sequence ID" value="ABV85009.1"/>
    <property type="molecule type" value="Genomic_DNA"/>
</dbReference>
<gene>
    <name evidence="1" type="ordered locus">RMA_0933</name>
</gene>
<dbReference type="AlphaFoldDB" id="A8F273"/>
<evidence type="ECO:0000313" key="1">
    <source>
        <dbReference type="EMBL" id="ABV85009.1"/>
    </source>
</evidence>
<accession>A8F273</accession>
<evidence type="ECO:0008006" key="3">
    <source>
        <dbReference type="Google" id="ProtNLM"/>
    </source>
</evidence>
<dbReference type="HOGENOM" id="CLU_117633_0_0_5"/>
<keyword evidence="2" id="KW-1185">Reference proteome</keyword>
<organism evidence="1 2">
    <name type="scientific">Rickettsia massiliae (strain Mtu5)</name>
    <dbReference type="NCBI Taxonomy" id="416276"/>
    <lineage>
        <taxon>Bacteria</taxon>
        <taxon>Pseudomonadati</taxon>
        <taxon>Pseudomonadota</taxon>
        <taxon>Alphaproteobacteria</taxon>
        <taxon>Rickettsiales</taxon>
        <taxon>Rickettsiaceae</taxon>
        <taxon>Rickettsieae</taxon>
        <taxon>Rickettsia</taxon>
        <taxon>spotted fever group</taxon>
    </lineage>
</organism>
<protein>
    <recommendedName>
        <fullName evidence="3">Iron-containing redox enzyme family protein</fullName>
    </recommendedName>
</protein>
<dbReference type="KEGG" id="rms:RMA_0933"/>
<name>A8F273_RICM5</name>
<dbReference type="Proteomes" id="UP000001311">
    <property type="component" value="Chromosome"/>
</dbReference>
<evidence type="ECO:0000313" key="2">
    <source>
        <dbReference type="Proteomes" id="UP000001311"/>
    </source>
</evidence>
<sequence>MLIYLNKLIIKYMNIIDSLILYNKQYKEQFKKNKLFKIKLDSTLRKNKFLKHFRIWSDEFQKMVLARVVFSETKEFQQLAWEHLTNEFGHNIELFQNLENNEETTDSIFEALGSWFTLKMMTLGDSERAVLVHLVIESCATIFYAKLGSIFFNHKAAKHFKIHMHLDPEHEQMGIDLLKQININDSSLLTIQKKGWDMIDALFTRLAEITQD</sequence>
<proteinExistence type="predicted"/>
<reference evidence="1 2" key="1">
    <citation type="journal article" date="2007" name="Genome Res.">
        <title>Lateral gene transfer between obligate intracellular bacteria: evidence from the Rickettsia massiliae genome.</title>
        <authorList>
            <person name="Blanc G."/>
            <person name="Ogata H."/>
            <person name="Robert C."/>
            <person name="Audic S."/>
            <person name="Claverie J.-M."/>
            <person name="Raoult D."/>
        </authorList>
    </citation>
    <scope>NUCLEOTIDE SEQUENCE [LARGE SCALE GENOMIC DNA]</scope>
    <source>
        <strain evidence="2">Mtu5</strain>
    </source>
</reference>